<organism evidence="6">
    <name type="scientific">Zooxanthella nutricula</name>
    <dbReference type="NCBI Taxonomy" id="1333877"/>
    <lineage>
        <taxon>Eukaryota</taxon>
        <taxon>Sar</taxon>
        <taxon>Alveolata</taxon>
        <taxon>Dinophyceae</taxon>
        <taxon>Peridiniales</taxon>
        <taxon>Peridiniales incertae sedis</taxon>
        <taxon>Zooxanthella</taxon>
    </lineage>
</organism>
<evidence type="ECO:0000256" key="1">
    <source>
        <dbReference type="ARBA" id="ARBA00001913"/>
    </source>
</evidence>
<dbReference type="InterPro" id="IPR006047">
    <property type="entry name" value="GH13_cat_dom"/>
</dbReference>
<feature type="signal peptide" evidence="4">
    <location>
        <begin position="1"/>
        <end position="17"/>
    </location>
</feature>
<reference evidence="6" key="1">
    <citation type="submission" date="2021-01" db="EMBL/GenBank/DDBJ databases">
        <authorList>
            <person name="Corre E."/>
            <person name="Pelletier E."/>
            <person name="Niang G."/>
            <person name="Scheremetjew M."/>
            <person name="Finn R."/>
            <person name="Kale V."/>
            <person name="Holt S."/>
            <person name="Cochrane G."/>
            <person name="Meng A."/>
            <person name="Brown T."/>
            <person name="Cohen L."/>
        </authorList>
    </citation>
    <scope>NUCLEOTIDE SEQUENCE</scope>
    <source>
        <strain evidence="6">RCC3387</strain>
    </source>
</reference>
<feature type="domain" description="Glycosyl hydrolase family 13 catalytic" evidence="5">
    <location>
        <begin position="71"/>
        <end position="534"/>
    </location>
</feature>
<sequence>MAMRRLLLSLWLLPGRGAPAGDAACAAGQPGCQARDDGASMLQLQPQKNKVLQPSTSPEDRFNVQGKSVYLVMTDRFNRVGGYSDGNMTECSGNNWCNGTFAGIQEKLPYIKGMGFDCIWVTPVVENPAVEDAPADGTSESGWAYHGYWAQNYYETDPHYGTKQQLKDLVEAVHDLGMCFILDIVMNHMGPIHPRPALDVYKKIPFNKPEYYHQVDRGDLTWNAYTAKYGGWPVPAQAMGPGTLCRLDYNSTTGEPDYTNGGNYCNNYKGSGFGPQVYDNSTYLGKDAAGPPNLKYCGAGNFDCPGYDQTLVWEGWFYDLGDLNQSHPYVRKMELDWIDFIKENYDIDAIRLDTTPYMTWEFLSELQQRADPVQIHGEVTTTNISFHASFLEYPAVGGEESYRVLAGLENFPTMYMATPGYCGDSGQPSSPIAEWDLTKLGDTMTKQIKGPYTSIMGLMNFVDNQDYSPVANTCKQSESRIKNSFAWVFMCYGMPTVTWGDEQGNTLYRNSLWQFNWDTTTWQYQFIKTLNAIREDTGVRFMDTEVVLATKTTLTFRRFQAGGEGCAPPAVWVFTNSLESTSPVVYDVAPPAPGGDGSCQQGAHVQCPSGEMCAGDQCCQAFGGEGTTPCPSASPSFAGCENNTKITNCLPAQCAWKDALTGAAAQIAGGKVTAPNSEPLILVCQP</sequence>
<accession>A0A6V0KC07</accession>
<proteinExistence type="predicted"/>
<protein>
    <recommendedName>
        <fullName evidence="5">Glycosyl hydrolase family 13 catalytic domain-containing protein</fullName>
    </recommendedName>
</protein>
<dbReference type="Pfam" id="PF00128">
    <property type="entry name" value="Alpha-amylase"/>
    <property type="match status" value="1"/>
</dbReference>
<dbReference type="GO" id="GO:0005975">
    <property type="term" value="P:carbohydrate metabolic process"/>
    <property type="evidence" value="ECO:0007669"/>
    <property type="project" value="InterPro"/>
</dbReference>
<dbReference type="InterPro" id="IPR017853">
    <property type="entry name" value="GH"/>
</dbReference>
<evidence type="ECO:0000259" key="5">
    <source>
        <dbReference type="SMART" id="SM00642"/>
    </source>
</evidence>
<evidence type="ECO:0000313" key="6">
    <source>
        <dbReference type="EMBL" id="CAD9614332.1"/>
    </source>
</evidence>
<evidence type="ECO:0000256" key="3">
    <source>
        <dbReference type="ARBA" id="ARBA00022729"/>
    </source>
</evidence>
<evidence type="ECO:0000256" key="2">
    <source>
        <dbReference type="ARBA" id="ARBA00022723"/>
    </source>
</evidence>
<dbReference type="Gene3D" id="3.20.20.80">
    <property type="entry name" value="Glycosidases"/>
    <property type="match status" value="2"/>
</dbReference>
<gene>
    <name evidence="6" type="ORF">BRAN1462_LOCUS42276</name>
</gene>
<feature type="chain" id="PRO_5030160670" description="Glycosyl hydrolase family 13 catalytic domain-containing protein" evidence="4">
    <location>
        <begin position="18"/>
        <end position="686"/>
    </location>
</feature>
<dbReference type="GO" id="GO:0046872">
    <property type="term" value="F:metal ion binding"/>
    <property type="evidence" value="ECO:0007669"/>
    <property type="project" value="UniProtKB-KW"/>
</dbReference>
<keyword evidence="2" id="KW-0479">Metal-binding</keyword>
<keyword evidence="3 4" id="KW-0732">Signal</keyword>
<dbReference type="SUPFAM" id="SSF51445">
    <property type="entry name" value="(Trans)glycosidases"/>
    <property type="match status" value="1"/>
</dbReference>
<dbReference type="PANTHER" id="PTHR10357">
    <property type="entry name" value="ALPHA-AMYLASE FAMILY MEMBER"/>
    <property type="match status" value="1"/>
</dbReference>
<dbReference type="SMART" id="SM00642">
    <property type="entry name" value="Aamy"/>
    <property type="match status" value="1"/>
</dbReference>
<evidence type="ECO:0000256" key="4">
    <source>
        <dbReference type="SAM" id="SignalP"/>
    </source>
</evidence>
<comment type="cofactor">
    <cofactor evidence="1">
        <name>Ca(2+)</name>
        <dbReference type="ChEBI" id="CHEBI:29108"/>
    </cofactor>
</comment>
<dbReference type="PANTHER" id="PTHR10357:SF215">
    <property type="entry name" value="ALPHA-AMYLASE 1"/>
    <property type="match status" value="1"/>
</dbReference>
<dbReference type="EMBL" id="HBGW01066344">
    <property type="protein sequence ID" value="CAD9614332.1"/>
    <property type="molecule type" value="Transcribed_RNA"/>
</dbReference>
<name>A0A6V0KC07_9DINO</name>
<dbReference type="AlphaFoldDB" id="A0A6V0KC07"/>